<evidence type="ECO:0000256" key="5">
    <source>
        <dbReference type="ARBA" id="ARBA00022982"/>
    </source>
</evidence>
<evidence type="ECO:0000256" key="1">
    <source>
        <dbReference type="ARBA" id="ARBA00001965"/>
    </source>
</evidence>
<evidence type="ECO:0000256" key="2">
    <source>
        <dbReference type="ARBA" id="ARBA00005337"/>
    </source>
</evidence>
<feature type="region of interest" description="Disordered" evidence="7">
    <location>
        <begin position="165"/>
        <end position="205"/>
    </location>
</feature>
<evidence type="ECO:0000256" key="7">
    <source>
        <dbReference type="SAM" id="MobiDB-lite"/>
    </source>
</evidence>
<feature type="domain" description="Rubredoxin-like" evidence="8">
    <location>
        <begin position="203"/>
        <end position="254"/>
    </location>
</feature>
<dbReference type="InterPro" id="IPR012349">
    <property type="entry name" value="Split_barrel_FMN-bd"/>
</dbReference>
<name>A0A1M6M441_9BACT</name>
<dbReference type="InterPro" id="IPR002563">
    <property type="entry name" value="Flavin_Rdtase-like_dom"/>
</dbReference>
<gene>
    <name evidence="9" type="ORF">SAMN05444280_1306</name>
</gene>
<dbReference type="CDD" id="cd00730">
    <property type="entry name" value="rubredoxin"/>
    <property type="match status" value="1"/>
</dbReference>
<keyword evidence="5" id="KW-0249">Electron transport</keyword>
<dbReference type="PANTHER" id="PTHR47627:SF1">
    <property type="entry name" value="RUBREDOXIN-1-RELATED"/>
    <property type="match status" value="1"/>
</dbReference>
<protein>
    <submittedName>
        <fullName evidence="9">NADH-FMN oxidoreductase RutF, flavin reductase (DIM6/NTAB) family</fullName>
    </submittedName>
</protein>
<dbReference type="PRINTS" id="PR00163">
    <property type="entry name" value="RUBREDOXIN"/>
</dbReference>
<evidence type="ECO:0000256" key="3">
    <source>
        <dbReference type="ARBA" id="ARBA00022448"/>
    </source>
</evidence>
<keyword evidence="6" id="KW-0408">Iron</keyword>
<reference evidence="9 10" key="1">
    <citation type="submission" date="2016-11" db="EMBL/GenBank/DDBJ databases">
        <authorList>
            <person name="Jaros S."/>
            <person name="Januszkiewicz K."/>
            <person name="Wedrychowicz H."/>
        </authorList>
    </citation>
    <scope>NUCLEOTIDE SEQUENCE [LARGE SCALE GENOMIC DNA]</scope>
    <source>
        <strain evidence="9 10">DSM 27063</strain>
    </source>
</reference>
<dbReference type="InterPro" id="IPR050526">
    <property type="entry name" value="Rubredoxin_ET"/>
</dbReference>
<dbReference type="SMART" id="SM00903">
    <property type="entry name" value="Flavin_Reduct"/>
    <property type="match status" value="1"/>
</dbReference>
<evidence type="ECO:0000256" key="4">
    <source>
        <dbReference type="ARBA" id="ARBA00022723"/>
    </source>
</evidence>
<comment type="similarity">
    <text evidence="2">Belongs to the rubredoxin family.</text>
</comment>
<keyword evidence="3" id="KW-0813">Transport</keyword>
<feature type="compositionally biased region" description="Basic and acidic residues" evidence="7">
    <location>
        <begin position="166"/>
        <end position="176"/>
    </location>
</feature>
<dbReference type="GO" id="GO:0016646">
    <property type="term" value="F:oxidoreductase activity, acting on the CH-NH group of donors, NAD or NADP as acceptor"/>
    <property type="evidence" value="ECO:0007669"/>
    <property type="project" value="UniProtKB-ARBA"/>
</dbReference>
<dbReference type="GO" id="GO:0043448">
    <property type="term" value="P:alkane catabolic process"/>
    <property type="evidence" value="ECO:0007669"/>
    <property type="project" value="TreeGrafter"/>
</dbReference>
<evidence type="ECO:0000259" key="8">
    <source>
        <dbReference type="PROSITE" id="PS50903"/>
    </source>
</evidence>
<dbReference type="GO" id="GO:0009055">
    <property type="term" value="F:electron transfer activity"/>
    <property type="evidence" value="ECO:0007669"/>
    <property type="project" value="TreeGrafter"/>
</dbReference>
<evidence type="ECO:0000313" key="10">
    <source>
        <dbReference type="Proteomes" id="UP000184050"/>
    </source>
</evidence>
<dbReference type="FunFam" id="2.20.28.10:FF:000001">
    <property type="entry name" value="Rubredoxin"/>
    <property type="match status" value="1"/>
</dbReference>
<dbReference type="STRING" id="1168035.SAMN05444280_1306"/>
<dbReference type="SUPFAM" id="SSF50475">
    <property type="entry name" value="FMN-binding split barrel"/>
    <property type="match status" value="1"/>
</dbReference>
<evidence type="ECO:0000256" key="6">
    <source>
        <dbReference type="ARBA" id="ARBA00023004"/>
    </source>
</evidence>
<dbReference type="PANTHER" id="PTHR47627">
    <property type="entry name" value="RUBREDOXIN"/>
    <property type="match status" value="1"/>
</dbReference>
<comment type="cofactor">
    <cofactor evidence="1">
        <name>Fe(3+)</name>
        <dbReference type="ChEBI" id="CHEBI:29034"/>
    </cofactor>
</comment>
<proteinExistence type="inferred from homology"/>
<dbReference type="Pfam" id="PF01613">
    <property type="entry name" value="Flavin_Reduct"/>
    <property type="match status" value="1"/>
</dbReference>
<dbReference type="PROSITE" id="PS50903">
    <property type="entry name" value="RUBREDOXIN_LIKE"/>
    <property type="match status" value="1"/>
</dbReference>
<dbReference type="GO" id="GO:0005506">
    <property type="term" value="F:iron ion binding"/>
    <property type="evidence" value="ECO:0007669"/>
    <property type="project" value="InterPro"/>
</dbReference>
<dbReference type="Proteomes" id="UP000184050">
    <property type="component" value="Unassembled WGS sequence"/>
</dbReference>
<dbReference type="GO" id="GO:0010181">
    <property type="term" value="F:FMN binding"/>
    <property type="evidence" value="ECO:0007669"/>
    <property type="project" value="InterPro"/>
</dbReference>
<accession>A0A1M6M441</accession>
<dbReference type="OrthoDB" id="9794638at2"/>
<keyword evidence="10" id="KW-1185">Reference proteome</keyword>
<dbReference type="Gene3D" id="2.30.110.10">
    <property type="entry name" value="Electron Transport, Fmn-binding Protein, Chain A"/>
    <property type="match status" value="1"/>
</dbReference>
<dbReference type="InterPro" id="IPR024934">
    <property type="entry name" value="Rubredoxin-like_dom"/>
</dbReference>
<evidence type="ECO:0000313" key="9">
    <source>
        <dbReference type="EMBL" id="SHJ78140.1"/>
    </source>
</evidence>
<dbReference type="AlphaFoldDB" id="A0A1M6M441"/>
<dbReference type="SUPFAM" id="SSF57802">
    <property type="entry name" value="Rubredoxin-like"/>
    <property type="match status" value="1"/>
</dbReference>
<dbReference type="InterPro" id="IPR024935">
    <property type="entry name" value="Rubredoxin_dom"/>
</dbReference>
<feature type="compositionally biased region" description="Basic residues" evidence="7">
    <location>
        <begin position="191"/>
        <end position="201"/>
    </location>
</feature>
<keyword evidence="4" id="KW-0479">Metal-binding</keyword>
<dbReference type="Pfam" id="PF00301">
    <property type="entry name" value="Rubredoxin"/>
    <property type="match status" value="1"/>
</dbReference>
<dbReference type="Gene3D" id="2.20.28.10">
    <property type="match status" value="1"/>
</dbReference>
<sequence length="254" mass="28415">MKYKAFHKLSYGLYIIATETNGEKAGYVGNTAFQVTAEPPRIAISCNKKNATIDKILNSKKFSLSVLSKETSSSLIGEFGFMSSQDMDKFKKVETKTAVTGAPIVVDSAVAWFDCEVISTHDVGTHLLIIGEVKDSDVISDDDPLTYKYYREKFKMLSPKNAPTYIEKEKLDKEKEADDEPEEKTAENKEHKKSNKDKFRKSGNTFTCSICGFQYNPEEGDPTAGIPPGTPFEDLPDDYKCPICNASKEYFNED</sequence>
<organism evidence="9 10">
    <name type="scientific">Tangfeifania diversioriginum</name>
    <dbReference type="NCBI Taxonomy" id="1168035"/>
    <lineage>
        <taxon>Bacteria</taxon>
        <taxon>Pseudomonadati</taxon>
        <taxon>Bacteroidota</taxon>
        <taxon>Bacteroidia</taxon>
        <taxon>Marinilabiliales</taxon>
        <taxon>Prolixibacteraceae</taxon>
        <taxon>Tangfeifania</taxon>
    </lineage>
</organism>
<dbReference type="RefSeq" id="WP_073172122.1">
    <property type="nucleotide sequence ID" value="NZ_FQZE01000030.1"/>
</dbReference>
<dbReference type="EMBL" id="FQZE01000030">
    <property type="protein sequence ID" value="SHJ78140.1"/>
    <property type="molecule type" value="Genomic_DNA"/>
</dbReference>